<dbReference type="NCBIfam" id="TIGR01855">
    <property type="entry name" value="IMP_synth_hisH"/>
    <property type="match status" value="1"/>
</dbReference>
<dbReference type="InterPro" id="IPR010139">
    <property type="entry name" value="Imidazole-glycPsynth_HisH"/>
</dbReference>
<evidence type="ECO:0000259" key="11">
    <source>
        <dbReference type="Pfam" id="PF00117"/>
    </source>
</evidence>
<dbReference type="PANTHER" id="PTHR42701">
    <property type="entry name" value="IMIDAZOLE GLYCEROL PHOSPHATE SYNTHASE SUBUNIT HISH"/>
    <property type="match status" value="1"/>
</dbReference>
<accession>A0A6G6BXU9</accession>
<keyword evidence="6" id="KW-0368">Histidine biosynthesis</keyword>
<organism evidence="12">
    <name type="scientific">Blattabacterium sp.</name>
    <name type="common">Tryonicus sp.</name>
    <dbReference type="NCBI Taxonomy" id="2712832"/>
    <lineage>
        <taxon>Bacteria</taxon>
        <taxon>Pseudomonadati</taxon>
        <taxon>Bacteroidota</taxon>
        <taxon>Flavobacteriia</taxon>
        <taxon>Flavobacteriales</taxon>
        <taxon>Blattabacteriaceae</taxon>
        <taxon>Blattabacterium</taxon>
    </lineage>
</organism>
<keyword evidence="3" id="KW-0028">Amino-acid biosynthesis</keyword>
<feature type="non-terminal residue" evidence="12">
    <location>
        <position position="196"/>
    </location>
</feature>
<comment type="pathway">
    <text evidence="1">Amino-acid biosynthesis; L-histidine biosynthesis; L-histidine from 5-phospho-alpha-D-ribose 1-diphosphate: step 5/9.</text>
</comment>
<feature type="active site" evidence="10">
    <location>
        <position position="180"/>
    </location>
</feature>
<protein>
    <submittedName>
        <fullName evidence="12">Imidazole glycerol phosphate synthase subunit HisH</fullName>
    </submittedName>
</protein>
<keyword evidence="7" id="KW-0456">Lyase</keyword>
<evidence type="ECO:0000256" key="10">
    <source>
        <dbReference type="PIRSR" id="PIRSR000495-1"/>
    </source>
</evidence>
<dbReference type="GO" id="GO:0000107">
    <property type="term" value="F:imidazoleglycerol-phosphate synthase activity"/>
    <property type="evidence" value="ECO:0007669"/>
    <property type="project" value="TreeGrafter"/>
</dbReference>
<dbReference type="Pfam" id="PF00117">
    <property type="entry name" value="GATase"/>
    <property type="match status" value="1"/>
</dbReference>
<dbReference type="CDD" id="cd01748">
    <property type="entry name" value="GATase1_IGP_Synthase"/>
    <property type="match status" value="1"/>
</dbReference>
<evidence type="ECO:0000256" key="5">
    <source>
        <dbReference type="ARBA" id="ARBA00022962"/>
    </source>
</evidence>
<dbReference type="AlphaFoldDB" id="A0A6G6BXU9"/>
<dbReference type="PIRSF" id="PIRSF000495">
    <property type="entry name" value="Amidotransf_hisH"/>
    <property type="match status" value="1"/>
</dbReference>
<dbReference type="SUPFAM" id="SSF52317">
    <property type="entry name" value="Class I glutamine amidotransferase-like"/>
    <property type="match status" value="1"/>
</dbReference>
<sequence length="196" mass="22285">MKTIIIKYPAGNVQSILFSLERIGVEAFVTDSKRSIQDADKIILPGVGEASFAMKYLKEKKIDILLSKLEQPVLGICLGMQLLCKFSEERNTRCIGVFDLFVKKFKTSNHNKKIPQIGWNSIHQLKGPLFDNIPDGSYQYFVHGFYAPLGNETIAKTDYIVSYSSAIQKNNFYAVQFHPEKSSFIGHKILENFIRL</sequence>
<comment type="subunit">
    <text evidence="2">Heterodimer of HisH and HisF.</text>
</comment>
<proteinExistence type="inferred from homology"/>
<feature type="active site" evidence="10">
    <location>
        <position position="178"/>
    </location>
</feature>
<reference evidence="12" key="1">
    <citation type="journal article" date="2020" name="Biol. Lett.">
        <title>Evolutionary rates are correlated between cockroach symbionts and mitochondrial genomes.</title>
        <authorList>
            <person name="Arab D.A."/>
            <person name="Bourguignon T."/>
            <person name="Wang Z."/>
            <person name="Ho S.Y.W."/>
            <person name="Lo N."/>
        </authorList>
    </citation>
    <scope>NUCLEOTIDE SEQUENCE</scope>
    <source>
        <strain evidence="12">DHOG28810</strain>
    </source>
</reference>
<dbReference type="PROSITE" id="PS51273">
    <property type="entry name" value="GATASE_TYPE_1"/>
    <property type="match status" value="1"/>
</dbReference>
<evidence type="ECO:0000256" key="8">
    <source>
        <dbReference type="ARBA" id="ARBA00047838"/>
    </source>
</evidence>
<comment type="catalytic activity">
    <reaction evidence="8">
        <text>5-[(5-phospho-1-deoxy-D-ribulos-1-ylimino)methylamino]-1-(5-phospho-beta-D-ribosyl)imidazole-4-carboxamide + L-glutamine = D-erythro-1-(imidazol-4-yl)glycerol 3-phosphate + 5-amino-1-(5-phospho-beta-D-ribosyl)imidazole-4-carboxamide + L-glutamate + H(+)</text>
        <dbReference type="Rhea" id="RHEA:24793"/>
        <dbReference type="ChEBI" id="CHEBI:15378"/>
        <dbReference type="ChEBI" id="CHEBI:29985"/>
        <dbReference type="ChEBI" id="CHEBI:58278"/>
        <dbReference type="ChEBI" id="CHEBI:58359"/>
        <dbReference type="ChEBI" id="CHEBI:58475"/>
        <dbReference type="ChEBI" id="CHEBI:58525"/>
        <dbReference type="EC" id="4.3.2.10"/>
    </reaction>
</comment>
<dbReference type="InterPro" id="IPR029062">
    <property type="entry name" value="Class_I_gatase-like"/>
</dbReference>
<comment type="catalytic activity">
    <reaction evidence="9">
        <text>L-glutamine + H2O = L-glutamate + NH4(+)</text>
        <dbReference type="Rhea" id="RHEA:15889"/>
        <dbReference type="ChEBI" id="CHEBI:15377"/>
        <dbReference type="ChEBI" id="CHEBI:28938"/>
        <dbReference type="ChEBI" id="CHEBI:29985"/>
        <dbReference type="ChEBI" id="CHEBI:58359"/>
        <dbReference type="EC" id="3.5.1.2"/>
    </reaction>
</comment>
<evidence type="ECO:0000256" key="1">
    <source>
        <dbReference type="ARBA" id="ARBA00005091"/>
    </source>
</evidence>
<dbReference type="GO" id="GO:0000105">
    <property type="term" value="P:L-histidine biosynthetic process"/>
    <property type="evidence" value="ECO:0007669"/>
    <property type="project" value="UniProtKB-UniPathway"/>
</dbReference>
<evidence type="ECO:0000256" key="4">
    <source>
        <dbReference type="ARBA" id="ARBA00022801"/>
    </source>
</evidence>
<dbReference type="GO" id="GO:0004359">
    <property type="term" value="F:glutaminase activity"/>
    <property type="evidence" value="ECO:0007669"/>
    <property type="project" value="UniProtKB-EC"/>
</dbReference>
<keyword evidence="5" id="KW-0315">Glutamine amidotransferase</keyword>
<evidence type="ECO:0000256" key="2">
    <source>
        <dbReference type="ARBA" id="ARBA00011152"/>
    </source>
</evidence>
<dbReference type="InterPro" id="IPR017926">
    <property type="entry name" value="GATASE"/>
</dbReference>
<dbReference type="Gene3D" id="3.40.50.880">
    <property type="match status" value="1"/>
</dbReference>
<dbReference type="UniPathway" id="UPA00031">
    <property type="reaction ID" value="UER00010"/>
</dbReference>
<name>A0A6G6BXU9_9FLAO</name>
<dbReference type="HAMAP" id="MF_00278">
    <property type="entry name" value="HisH"/>
    <property type="match status" value="1"/>
</dbReference>
<evidence type="ECO:0000256" key="3">
    <source>
        <dbReference type="ARBA" id="ARBA00022605"/>
    </source>
</evidence>
<dbReference type="PANTHER" id="PTHR42701:SF1">
    <property type="entry name" value="IMIDAZOLE GLYCEROL PHOSPHATE SYNTHASE SUBUNIT HISH"/>
    <property type="match status" value="1"/>
</dbReference>
<dbReference type="EMBL" id="MN042840">
    <property type="protein sequence ID" value="QID56820.1"/>
    <property type="molecule type" value="Genomic_DNA"/>
</dbReference>
<dbReference type="GO" id="GO:0016829">
    <property type="term" value="F:lyase activity"/>
    <property type="evidence" value="ECO:0007669"/>
    <property type="project" value="UniProtKB-KW"/>
</dbReference>
<evidence type="ECO:0000256" key="9">
    <source>
        <dbReference type="ARBA" id="ARBA00049534"/>
    </source>
</evidence>
<evidence type="ECO:0000256" key="6">
    <source>
        <dbReference type="ARBA" id="ARBA00023102"/>
    </source>
</evidence>
<feature type="domain" description="Glutamine amidotransferase" evidence="11">
    <location>
        <begin position="12"/>
        <end position="194"/>
    </location>
</feature>
<keyword evidence="4" id="KW-0378">Hydrolase</keyword>
<feature type="active site" description="Nucleophile" evidence="10">
    <location>
        <position position="77"/>
    </location>
</feature>
<evidence type="ECO:0000256" key="7">
    <source>
        <dbReference type="ARBA" id="ARBA00023239"/>
    </source>
</evidence>
<evidence type="ECO:0000313" key="12">
    <source>
        <dbReference type="EMBL" id="QID56820.1"/>
    </source>
</evidence>